<keyword evidence="5" id="KW-1185">Reference proteome</keyword>
<dbReference type="InterPro" id="IPR001878">
    <property type="entry name" value="Znf_CCHC"/>
</dbReference>
<feature type="region of interest" description="Disordered" evidence="2">
    <location>
        <begin position="1"/>
        <end position="73"/>
    </location>
</feature>
<evidence type="ECO:0000313" key="4">
    <source>
        <dbReference type="EMBL" id="KZV18331.1"/>
    </source>
</evidence>
<dbReference type="Proteomes" id="UP000250235">
    <property type="component" value="Unassembled WGS sequence"/>
</dbReference>
<dbReference type="AlphaFoldDB" id="A0A2Z7A9L9"/>
<keyword evidence="1" id="KW-0862">Zinc</keyword>
<keyword evidence="1" id="KW-0479">Metal-binding</keyword>
<evidence type="ECO:0000259" key="3">
    <source>
        <dbReference type="PROSITE" id="PS50158"/>
    </source>
</evidence>
<dbReference type="GO" id="GO:0003676">
    <property type="term" value="F:nucleic acid binding"/>
    <property type="evidence" value="ECO:0007669"/>
    <property type="project" value="InterPro"/>
</dbReference>
<proteinExistence type="predicted"/>
<dbReference type="Gene3D" id="4.10.60.10">
    <property type="entry name" value="Zinc finger, CCHC-type"/>
    <property type="match status" value="1"/>
</dbReference>
<keyword evidence="1" id="KW-0863">Zinc-finger</keyword>
<dbReference type="SMART" id="SM00343">
    <property type="entry name" value="ZnF_C2HC"/>
    <property type="match status" value="2"/>
</dbReference>
<dbReference type="GO" id="GO:0008270">
    <property type="term" value="F:zinc ion binding"/>
    <property type="evidence" value="ECO:0007669"/>
    <property type="project" value="UniProtKB-KW"/>
</dbReference>
<organism evidence="4 5">
    <name type="scientific">Dorcoceras hygrometricum</name>
    <dbReference type="NCBI Taxonomy" id="472368"/>
    <lineage>
        <taxon>Eukaryota</taxon>
        <taxon>Viridiplantae</taxon>
        <taxon>Streptophyta</taxon>
        <taxon>Embryophyta</taxon>
        <taxon>Tracheophyta</taxon>
        <taxon>Spermatophyta</taxon>
        <taxon>Magnoliopsida</taxon>
        <taxon>eudicotyledons</taxon>
        <taxon>Gunneridae</taxon>
        <taxon>Pentapetalae</taxon>
        <taxon>asterids</taxon>
        <taxon>lamiids</taxon>
        <taxon>Lamiales</taxon>
        <taxon>Gesneriaceae</taxon>
        <taxon>Didymocarpoideae</taxon>
        <taxon>Trichosporeae</taxon>
        <taxon>Loxocarpinae</taxon>
        <taxon>Dorcoceras</taxon>
    </lineage>
</organism>
<dbReference type="InterPro" id="IPR036875">
    <property type="entry name" value="Znf_CCHC_sf"/>
</dbReference>
<accession>A0A2Z7A9L9</accession>
<dbReference type="SUPFAM" id="SSF57756">
    <property type="entry name" value="Retrovirus zinc finger-like domains"/>
    <property type="match status" value="1"/>
</dbReference>
<reference evidence="4 5" key="1">
    <citation type="journal article" date="2015" name="Proc. Natl. Acad. Sci. U.S.A.">
        <title>The resurrection genome of Boea hygrometrica: A blueprint for survival of dehydration.</title>
        <authorList>
            <person name="Xiao L."/>
            <person name="Yang G."/>
            <person name="Zhang L."/>
            <person name="Yang X."/>
            <person name="Zhao S."/>
            <person name="Ji Z."/>
            <person name="Zhou Q."/>
            <person name="Hu M."/>
            <person name="Wang Y."/>
            <person name="Chen M."/>
            <person name="Xu Y."/>
            <person name="Jin H."/>
            <person name="Xiao X."/>
            <person name="Hu G."/>
            <person name="Bao F."/>
            <person name="Hu Y."/>
            <person name="Wan P."/>
            <person name="Li L."/>
            <person name="Deng X."/>
            <person name="Kuang T."/>
            <person name="Xiang C."/>
            <person name="Zhu J.K."/>
            <person name="Oliver M.J."/>
            <person name="He Y."/>
        </authorList>
    </citation>
    <scope>NUCLEOTIDE SEQUENCE [LARGE SCALE GENOMIC DNA]</scope>
    <source>
        <strain evidence="5">cv. XS01</strain>
    </source>
</reference>
<dbReference type="PROSITE" id="PS50158">
    <property type="entry name" value="ZF_CCHC"/>
    <property type="match status" value="1"/>
</dbReference>
<gene>
    <name evidence="4" type="ORF">F511_19219</name>
</gene>
<name>A0A2Z7A9L9_9LAMI</name>
<evidence type="ECO:0000256" key="1">
    <source>
        <dbReference type="PROSITE-ProRule" id="PRU00047"/>
    </source>
</evidence>
<dbReference type="EMBL" id="KV017472">
    <property type="protein sequence ID" value="KZV18331.1"/>
    <property type="molecule type" value="Genomic_DNA"/>
</dbReference>
<evidence type="ECO:0000256" key="2">
    <source>
        <dbReference type="SAM" id="MobiDB-lite"/>
    </source>
</evidence>
<protein>
    <recommendedName>
        <fullName evidence="3">CCHC-type domain-containing protein</fullName>
    </recommendedName>
</protein>
<sequence length="143" mass="15453">MRQQGAQFVPLSARSPLEKQQIPPPTRFDTGGSSSGKKNFFKGKRKQFKCLGTSSSSSSNESKQQRARQKSGNYCTKCGGRHITEQCRGVFGLCNLCNQPGHFARVCPQRGSGSSQNTGASRSMLPPEKASVFCAFIPTTDSA</sequence>
<evidence type="ECO:0000313" key="5">
    <source>
        <dbReference type="Proteomes" id="UP000250235"/>
    </source>
</evidence>
<dbReference type="OrthoDB" id="1751274at2759"/>
<feature type="compositionally biased region" description="Basic residues" evidence="2">
    <location>
        <begin position="39"/>
        <end position="48"/>
    </location>
</feature>
<feature type="domain" description="CCHC-type" evidence="3">
    <location>
        <begin position="94"/>
        <end position="109"/>
    </location>
</feature>
<dbReference type="Pfam" id="PF00098">
    <property type="entry name" value="zf-CCHC"/>
    <property type="match status" value="1"/>
</dbReference>